<organism evidence="1 2">
    <name type="scientific">Acaulospora colombiana</name>
    <dbReference type="NCBI Taxonomy" id="27376"/>
    <lineage>
        <taxon>Eukaryota</taxon>
        <taxon>Fungi</taxon>
        <taxon>Fungi incertae sedis</taxon>
        <taxon>Mucoromycota</taxon>
        <taxon>Glomeromycotina</taxon>
        <taxon>Glomeromycetes</taxon>
        <taxon>Diversisporales</taxon>
        <taxon>Acaulosporaceae</taxon>
        <taxon>Acaulospora</taxon>
    </lineage>
</organism>
<dbReference type="Proteomes" id="UP000789525">
    <property type="component" value="Unassembled WGS sequence"/>
</dbReference>
<evidence type="ECO:0000313" key="1">
    <source>
        <dbReference type="EMBL" id="CAG8541401.1"/>
    </source>
</evidence>
<evidence type="ECO:0000313" key="2">
    <source>
        <dbReference type="Proteomes" id="UP000789525"/>
    </source>
</evidence>
<reference evidence="1" key="1">
    <citation type="submission" date="2021-06" db="EMBL/GenBank/DDBJ databases">
        <authorList>
            <person name="Kallberg Y."/>
            <person name="Tangrot J."/>
            <person name="Rosling A."/>
        </authorList>
    </citation>
    <scope>NUCLEOTIDE SEQUENCE</scope>
    <source>
        <strain evidence="1">CL356</strain>
    </source>
</reference>
<protein>
    <submittedName>
        <fullName evidence="1">12002_t:CDS:1</fullName>
    </submittedName>
</protein>
<gene>
    <name evidence="1" type="ORF">ACOLOM_LOCUS4486</name>
</gene>
<proteinExistence type="predicted"/>
<dbReference type="EMBL" id="CAJVPT010007425">
    <property type="protein sequence ID" value="CAG8541401.1"/>
    <property type="molecule type" value="Genomic_DNA"/>
</dbReference>
<name>A0ACA9LRB1_9GLOM</name>
<accession>A0ACA9LRB1</accession>
<keyword evidence="2" id="KW-1185">Reference proteome</keyword>
<comment type="caution">
    <text evidence="1">The sequence shown here is derived from an EMBL/GenBank/DDBJ whole genome shotgun (WGS) entry which is preliminary data.</text>
</comment>
<sequence length="90" mass="10562">MLMKTGHSQFESTNGDRERIESGWHKDNRMVQDLRETMIPWGDIDAMRKGVGERGDDRNMSTKIFDRLKEGGMMNCKTQDVRIERNEVEE</sequence>